<name>A0A8B6HHR6_MYTGA</name>
<feature type="region of interest" description="Disordered" evidence="5">
    <location>
        <begin position="84"/>
        <end position="105"/>
    </location>
</feature>
<evidence type="ECO:0000313" key="6">
    <source>
        <dbReference type="EMBL" id="VDI79983.1"/>
    </source>
</evidence>
<comment type="function">
    <text evidence="4">DNA-dependent RNA polymerase catalyzes the transcription of DNA into RNA using the four ribonucleoside triphosphates as substrates. Specific peripheric component of RNA polymerase III which synthesizes small RNAs, such as 5S rRNA and tRNAs.</text>
</comment>
<reference evidence="6" key="1">
    <citation type="submission" date="2018-11" db="EMBL/GenBank/DDBJ databases">
        <authorList>
            <person name="Alioto T."/>
            <person name="Alioto T."/>
        </authorList>
    </citation>
    <scope>NUCLEOTIDE SEQUENCE</scope>
</reference>
<dbReference type="AlphaFoldDB" id="A0A8B6HHR6"/>
<dbReference type="GO" id="GO:0005666">
    <property type="term" value="C:RNA polymerase III complex"/>
    <property type="evidence" value="ECO:0007669"/>
    <property type="project" value="UniProtKB-UniRule"/>
</dbReference>
<keyword evidence="7" id="KW-1185">Reference proteome</keyword>
<comment type="similarity">
    <text evidence="2 4">Belongs to the eukaryotic RPC7 RNA polymerase subunit family.</text>
</comment>
<keyword evidence="6" id="KW-0240">DNA-directed RNA polymerase</keyword>
<evidence type="ECO:0000313" key="7">
    <source>
        <dbReference type="Proteomes" id="UP000596742"/>
    </source>
</evidence>
<gene>
    <name evidence="6" type="ORF">MGAL_10B006706</name>
</gene>
<proteinExistence type="inferred from homology"/>
<feature type="compositionally biased region" description="Basic and acidic residues" evidence="5">
    <location>
        <begin position="139"/>
        <end position="162"/>
    </location>
</feature>
<organism evidence="6 7">
    <name type="scientific">Mytilus galloprovincialis</name>
    <name type="common">Mediterranean mussel</name>
    <dbReference type="NCBI Taxonomy" id="29158"/>
    <lineage>
        <taxon>Eukaryota</taxon>
        <taxon>Metazoa</taxon>
        <taxon>Spiralia</taxon>
        <taxon>Lophotrochozoa</taxon>
        <taxon>Mollusca</taxon>
        <taxon>Bivalvia</taxon>
        <taxon>Autobranchia</taxon>
        <taxon>Pteriomorphia</taxon>
        <taxon>Mytilida</taxon>
        <taxon>Mytiloidea</taxon>
        <taxon>Mytilidae</taxon>
        <taxon>Mytilinae</taxon>
        <taxon>Mytilus</taxon>
    </lineage>
</organism>
<dbReference type="OrthoDB" id="5377312at2759"/>
<evidence type="ECO:0000256" key="3">
    <source>
        <dbReference type="ARBA" id="ARBA00023242"/>
    </source>
</evidence>
<sequence length="224" mass="25675">MAGRGRGRGRTVSFNVEALGINKGEVPIGPVLQPPPLFPPQEFKPVPLKQSEDYEYICALKKEFIGFMKKSPYYIQSKEKRKDIDRYSDKYQSGQDTLGQWNPDWRMFPDELKPAEKKVRKFGGSKPIKPNIPASKKSKTSEKEITKTLEKLEKKEAAMTDKEGEEEEEEEGANPEKKTEEDLDLDIDEEIDEEEETDYILTYFDNGETYGDDDDDDDGDGPIY</sequence>
<dbReference type="InterPro" id="IPR024661">
    <property type="entry name" value="RNA_pol_III_Rpc31"/>
</dbReference>
<dbReference type="PIRSF" id="PIRSF000777">
    <property type="entry name" value="RNA_polIII_C31"/>
    <property type="match status" value="1"/>
</dbReference>
<keyword evidence="6" id="KW-0804">Transcription</keyword>
<comment type="caution">
    <text evidence="6">The sequence shown here is derived from an EMBL/GenBank/DDBJ whole genome shotgun (WGS) entry which is preliminary data.</text>
</comment>
<keyword evidence="3 4" id="KW-0539">Nucleus</keyword>
<dbReference type="GO" id="GO:0006383">
    <property type="term" value="P:transcription by RNA polymerase III"/>
    <property type="evidence" value="ECO:0007669"/>
    <property type="project" value="UniProtKB-UniRule"/>
</dbReference>
<evidence type="ECO:0000256" key="2">
    <source>
        <dbReference type="ARBA" id="ARBA00008352"/>
    </source>
</evidence>
<evidence type="ECO:0000256" key="4">
    <source>
        <dbReference type="PIRNR" id="PIRNR000777"/>
    </source>
</evidence>
<accession>A0A8B6HHR6</accession>
<protein>
    <recommendedName>
        <fullName evidence="4">DNA-directed RNA polymerase III subunit</fullName>
    </recommendedName>
</protein>
<comment type="subcellular location">
    <subcellularLocation>
        <location evidence="1 4">Nucleus</location>
    </subcellularLocation>
</comment>
<evidence type="ECO:0000256" key="5">
    <source>
        <dbReference type="SAM" id="MobiDB-lite"/>
    </source>
</evidence>
<evidence type="ECO:0000256" key="1">
    <source>
        <dbReference type="ARBA" id="ARBA00004123"/>
    </source>
</evidence>
<dbReference type="PANTHER" id="PTHR15367:SF2">
    <property type="entry name" value="DNA-DIRECTED RNA POLYMERASE III SUBUNIT"/>
    <property type="match status" value="1"/>
</dbReference>
<dbReference type="Proteomes" id="UP000596742">
    <property type="component" value="Unassembled WGS sequence"/>
</dbReference>
<dbReference type="Pfam" id="PF11705">
    <property type="entry name" value="RNA_pol_3_Rpc31"/>
    <property type="match status" value="1"/>
</dbReference>
<feature type="compositionally biased region" description="Acidic residues" evidence="5">
    <location>
        <begin position="181"/>
        <end position="198"/>
    </location>
</feature>
<dbReference type="PANTHER" id="PTHR15367">
    <property type="entry name" value="DNA-DIRECTED RNA POLYMERASE III"/>
    <property type="match status" value="1"/>
</dbReference>
<dbReference type="EMBL" id="UYJE01010126">
    <property type="protein sequence ID" value="VDI79983.1"/>
    <property type="molecule type" value="Genomic_DNA"/>
</dbReference>
<feature type="compositionally biased region" description="Acidic residues" evidence="5">
    <location>
        <begin position="163"/>
        <end position="173"/>
    </location>
</feature>
<feature type="compositionally biased region" description="Polar residues" evidence="5">
    <location>
        <begin position="90"/>
        <end position="100"/>
    </location>
</feature>
<feature type="compositionally biased region" description="Acidic residues" evidence="5">
    <location>
        <begin position="210"/>
        <end position="224"/>
    </location>
</feature>
<comment type="subunit">
    <text evidence="4">Component of the RNA polymerase III (Pol III) complex.</text>
</comment>
<feature type="region of interest" description="Disordered" evidence="5">
    <location>
        <begin position="119"/>
        <end position="224"/>
    </location>
</feature>